<dbReference type="AlphaFoldDB" id="A0A645DST7"/>
<dbReference type="Gene3D" id="3.40.630.30">
    <property type="match status" value="1"/>
</dbReference>
<name>A0A645DST7_9ZZZZ</name>
<comment type="caution">
    <text evidence="2">The sequence shown here is derived from an EMBL/GenBank/DDBJ whole genome shotgun (WGS) entry which is preliminary data.</text>
</comment>
<dbReference type="InterPro" id="IPR016181">
    <property type="entry name" value="Acyl_CoA_acyltransferase"/>
</dbReference>
<dbReference type="PROSITE" id="PS51186">
    <property type="entry name" value="GNAT"/>
    <property type="match status" value="1"/>
</dbReference>
<dbReference type="CDD" id="cd04301">
    <property type="entry name" value="NAT_SF"/>
    <property type="match status" value="1"/>
</dbReference>
<accession>A0A645DST7</accession>
<evidence type="ECO:0000313" key="2">
    <source>
        <dbReference type="EMBL" id="MPM92550.1"/>
    </source>
</evidence>
<feature type="domain" description="N-acetyltransferase" evidence="1">
    <location>
        <begin position="4"/>
        <end position="160"/>
    </location>
</feature>
<protein>
    <recommendedName>
        <fullName evidence="1">N-acetyltransferase domain-containing protein</fullName>
    </recommendedName>
</protein>
<dbReference type="InterPro" id="IPR000182">
    <property type="entry name" value="GNAT_dom"/>
</dbReference>
<dbReference type="Pfam" id="PF00583">
    <property type="entry name" value="Acetyltransf_1"/>
    <property type="match status" value="1"/>
</dbReference>
<dbReference type="SUPFAM" id="SSF55729">
    <property type="entry name" value="Acyl-CoA N-acyltransferases (Nat)"/>
    <property type="match status" value="1"/>
</dbReference>
<sequence length="160" mass="18141">MDTLVMREQPRESDLEAVASILKQSGFFNAEEQEVGVSLVKERLQLGEPSLYFFQFAERQQQVLGYTCFGPIPGTRSSYDLYWIAVDPAHQKQGIGSVLLAGTEAEIEKRGGKRIYIETSSSELYVPTRSFYTSHGYELEARLAHYYAPGDDKLIYVKGW</sequence>
<reference evidence="2" key="1">
    <citation type="submission" date="2019-08" db="EMBL/GenBank/DDBJ databases">
        <authorList>
            <person name="Kucharzyk K."/>
            <person name="Murdoch R.W."/>
            <person name="Higgins S."/>
            <person name="Loffler F."/>
        </authorList>
    </citation>
    <scope>NUCLEOTIDE SEQUENCE</scope>
</reference>
<dbReference type="GO" id="GO:0016747">
    <property type="term" value="F:acyltransferase activity, transferring groups other than amino-acyl groups"/>
    <property type="evidence" value="ECO:0007669"/>
    <property type="project" value="InterPro"/>
</dbReference>
<proteinExistence type="predicted"/>
<gene>
    <name evidence="2" type="ORF">SDC9_139685</name>
</gene>
<evidence type="ECO:0000259" key="1">
    <source>
        <dbReference type="PROSITE" id="PS51186"/>
    </source>
</evidence>
<organism evidence="2">
    <name type="scientific">bioreactor metagenome</name>
    <dbReference type="NCBI Taxonomy" id="1076179"/>
    <lineage>
        <taxon>unclassified sequences</taxon>
        <taxon>metagenomes</taxon>
        <taxon>ecological metagenomes</taxon>
    </lineage>
</organism>
<dbReference type="EMBL" id="VSSQ01039481">
    <property type="protein sequence ID" value="MPM92550.1"/>
    <property type="molecule type" value="Genomic_DNA"/>
</dbReference>